<dbReference type="Proteomes" id="UP001618531">
    <property type="component" value="Unassembled WGS sequence"/>
</dbReference>
<feature type="transmembrane region" description="Helical" evidence="1">
    <location>
        <begin position="30"/>
        <end position="48"/>
    </location>
</feature>
<evidence type="ECO:0000313" key="3">
    <source>
        <dbReference type="Proteomes" id="UP001618531"/>
    </source>
</evidence>
<dbReference type="EMBL" id="JBIYSL010000001">
    <property type="protein sequence ID" value="MFK0521845.1"/>
    <property type="molecule type" value="Genomic_DNA"/>
</dbReference>
<keyword evidence="3" id="KW-1185">Reference proteome</keyword>
<comment type="caution">
    <text evidence="2">The sequence shown here is derived from an EMBL/GenBank/DDBJ whole genome shotgun (WGS) entry which is preliminary data.</text>
</comment>
<keyword evidence="1" id="KW-1133">Transmembrane helix</keyword>
<evidence type="ECO:0000313" key="2">
    <source>
        <dbReference type="EMBL" id="MFK0521845.1"/>
    </source>
</evidence>
<organism evidence="2 3">
    <name type="scientific">Paenibacillus illinoisensis</name>
    <dbReference type="NCBI Taxonomy" id="59845"/>
    <lineage>
        <taxon>Bacteria</taxon>
        <taxon>Bacillati</taxon>
        <taxon>Bacillota</taxon>
        <taxon>Bacilli</taxon>
        <taxon>Bacillales</taxon>
        <taxon>Paenibacillaceae</taxon>
        <taxon>Paenibacillus</taxon>
    </lineage>
</organism>
<protein>
    <submittedName>
        <fullName evidence="2">Uncharacterized protein</fullName>
    </submittedName>
</protein>
<gene>
    <name evidence="2" type="ORF">ACINKY_06485</name>
</gene>
<proteinExistence type="predicted"/>
<accession>A0ABW8HQB3</accession>
<keyword evidence="1" id="KW-0472">Membrane</keyword>
<dbReference type="RefSeq" id="WP_402872436.1">
    <property type="nucleotide sequence ID" value="NZ_JBIYSL010000001.1"/>
</dbReference>
<sequence>MGKQESISQADNSNDPSLIPVALTAGVQDAFLFGIIIAIVGFILSLFIKRVVVRRPQ</sequence>
<reference evidence="2 3" key="1">
    <citation type="submission" date="2024-11" db="EMBL/GenBank/DDBJ databases">
        <title>Identification and Characterization of a Novel Fosfomycin Bacillithiol Transferase FosB8 in Paenibacillus illinoisensis.</title>
        <authorList>
            <person name="Lu W."/>
        </authorList>
    </citation>
    <scope>NUCLEOTIDE SEQUENCE [LARGE SCALE GENOMIC DNA]</scope>
    <source>
        <strain evidence="2 3">WP77</strain>
    </source>
</reference>
<keyword evidence="1" id="KW-0812">Transmembrane</keyword>
<evidence type="ECO:0000256" key="1">
    <source>
        <dbReference type="SAM" id="Phobius"/>
    </source>
</evidence>
<name>A0ABW8HQB3_9BACL</name>